<gene>
    <name evidence="1" type="ORF">FISHEDRAFT_51113</name>
</gene>
<organism evidence="1 2">
    <name type="scientific">Fistulina hepatica ATCC 64428</name>
    <dbReference type="NCBI Taxonomy" id="1128425"/>
    <lineage>
        <taxon>Eukaryota</taxon>
        <taxon>Fungi</taxon>
        <taxon>Dikarya</taxon>
        <taxon>Basidiomycota</taxon>
        <taxon>Agaricomycotina</taxon>
        <taxon>Agaricomycetes</taxon>
        <taxon>Agaricomycetidae</taxon>
        <taxon>Agaricales</taxon>
        <taxon>Fistulinaceae</taxon>
        <taxon>Fistulina</taxon>
    </lineage>
</organism>
<sequence length="809" mass="91869">MPISGGFKSVSSCSDESTNPYAPFTSKYDWQMAEWVKRNRGVTETALNELLQIVGDGKIPDALGLSFKNARELNRIIDQKLSSSRPRFCRQQVKLAGEVFNIYYRDVIACVRALFGDRMLGRYLVFAPEKHYTADDGQVRVFHNMHTGRWWWSTQKAVEAETPGATVIPVILSSDKTQLTLFRNKIAYPVYLSIGNIPKEVHRKPSYRAYILLAYLPTSKLSHIKSKAARRRANTNLYHACLRKILSPLKDAGLNGIPMTGFDGVTRRGHPVLSMAIDDYPEQVLTTGAKTGDCARCPTRKDELGDYRPARGPVLRDLALILDALQAFDDDPVHFFSVCKTANVKPVIQPFWQDLPYTNIYRCITPDILHQLYQGIVKHLVSWIISTFGEDEIDARCRRVPANHNIRVFMSGISTLSKVSGREHDQICRFLLGLVVDIPLPNGLSSARLVRAVRSFLDFLYLAQYPLHFALHYVSCIREVGTTDNCNTEYTERLHIDMAKDAYRASNKKDEFEQMTIWLERRDKVQDHAQLISWKLGGSVVPEPVGWLIPTMDAPRSLRMSKWPSATASIEVLTERYRAKDFSDALARYVLLTNDPSISTRHQLLKRKIRDMRIPISRLPVWHRIKFVRTDSVTGVISTVDSIHAQPARRDSLKRMLPARFDTALIHNGQGHSAVAPLSEYLIGRVCVIFSIPVHVVSKMFSPDATIPRHLAYIEWYTALSVPDPNHGMFKVSPRYTSTGDRLATIIPIVNIIRSAHLFPRFGPVAPVAWSSSNVLDLCRTFYLNPFVDKHFYRLLLISQETEDNAYSI</sequence>
<dbReference type="Pfam" id="PF18759">
    <property type="entry name" value="Plavaka"/>
    <property type="match status" value="1"/>
</dbReference>
<evidence type="ECO:0000313" key="1">
    <source>
        <dbReference type="EMBL" id="KIY44594.1"/>
    </source>
</evidence>
<proteinExistence type="predicted"/>
<dbReference type="Proteomes" id="UP000054144">
    <property type="component" value="Unassembled WGS sequence"/>
</dbReference>
<dbReference type="OrthoDB" id="2576233at2759"/>
<name>A0A0D7A2J2_9AGAR</name>
<accession>A0A0D7A2J2</accession>
<keyword evidence="2" id="KW-1185">Reference proteome</keyword>
<evidence type="ECO:0000313" key="2">
    <source>
        <dbReference type="Proteomes" id="UP000054144"/>
    </source>
</evidence>
<dbReference type="AlphaFoldDB" id="A0A0D7A2J2"/>
<dbReference type="EMBL" id="KN882086">
    <property type="protein sequence ID" value="KIY44594.1"/>
    <property type="molecule type" value="Genomic_DNA"/>
</dbReference>
<reference evidence="1 2" key="1">
    <citation type="journal article" date="2015" name="Fungal Genet. Biol.">
        <title>Evolution of novel wood decay mechanisms in Agaricales revealed by the genome sequences of Fistulina hepatica and Cylindrobasidium torrendii.</title>
        <authorList>
            <person name="Floudas D."/>
            <person name="Held B.W."/>
            <person name="Riley R."/>
            <person name="Nagy L.G."/>
            <person name="Koehler G."/>
            <person name="Ransdell A.S."/>
            <person name="Younus H."/>
            <person name="Chow J."/>
            <person name="Chiniquy J."/>
            <person name="Lipzen A."/>
            <person name="Tritt A."/>
            <person name="Sun H."/>
            <person name="Haridas S."/>
            <person name="LaButti K."/>
            <person name="Ohm R.A."/>
            <person name="Kues U."/>
            <person name="Blanchette R.A."/>
            <person name="Grigoriev I.V."/>
            <person name="Minto R.E."/>
            <person name="Hibbett D.S."/>
        </authorList>
    </citation>
    <scope>NUCLEOTIDE SEQUENCE [LARGE SCALE GENOMIC DNA]</scope>
    <source>
        <strain evidence="1 2">ATCC 64428</strain>
    </source>
</reference>
<protein>
    <submittedName>
        <fullName evidence="1">Uncharacterized protein</fullName>
    </submittedName>
</protein>
<dbReference type="InterPro" id="IPR041078">
    <property type="entry name" value="Plavaka"/>
</dbReference>